<reference evidence="2 3" key="1">
    <citation type="submission" date="2021-01" db="EMBL/GenBank/DDBJ databases">
        <title>Genome sequencing of Joostella atrarenae M1-2 (= KCTC 23194).</title>
        <authorList>
            <person name="Zakaria M.R."/>
            <person name="Lam M.Q."/>
            <person name="Chong C.S."/>
        </authorList>
    </citation>
    <scope>NUCLEOTIDE SEQUENCE [LARGE SCALE GENOMIC DNA]</scope>
    <source>
        <strain evidence="2 3">M1-2</strain>
    </source>
</reference>
<name>A0ABS9J7Y6_9FLAO</name>
<dbReference type="Pfam" id="PF11751">
    <property type="entry name" value="PorP_SprF"/>
    <property type="match status" value="1"/>
</dbReference>
<feature type="signal peptide" evidence="1">
    <location>
        <begin position="1"/>
        <end position="22"/>
    </location>
</feature>
<dbReference type="EMBL" id="JAETXX010000044">
    <property type="protein sequence ID" value="MCF8716517.1"/>
    <property type="molecule type" value="Genomic_DNA"/>
</dbReference>
<organism evidence="2 3">
    <name type="scientific">Joostella atrarenae</name>
    <dbReference type="NCBI Taxonomy" id="679257"/>
    <lineage>
        <taxon>Bacteria</taxon>
        <taxon>Pseudomonadati</taxon>
        <taxon>Bacteroidota</taxon>
        <taxon>Flavobacteriia</taxon>
        <taxon>Flavobacteriales</taxon>
        <taxon>Flavobacteriaceae</taxon>
        <taxon>Joostella</taxon>
    </lineage>
</organism>
<feature type="chain" id="PRO_5046387662" evidence="1">
    <location>
        <begin position="23"/>
        <end position="208"/>
    </location>
</feature>
<dbReference type="InterPro" id="IPR019861">
    <property type="entry name" value="PorP/SprF_Bacteroidetes"/>
</dbReference>
<evidence type="ECO:0000313" key="2">
    <source>
        <dbReference type="EMBL" id="MCF8716517.1"/>
    </source>
</evidence>
<protein>
    <submittedName>
        <fullName evidence="2">Type IX secretion system membrane protein PorP/SprF</fullName>
    </submittedName>
</protein>
<evidence type="ECO:0000313" key="3">
    <source>
        <dbReference type="Proteomes" id="UP000829517"/>
    </source>
</evidence>
<keyword evidence="1" id="KW-0732">Signal</keyword>
<proteinExistence type="predicted"/>
<dbReference type="NCBIfam" id="TIGR03519">
    <property type="entry name" value="T9SS_PorP_fam"/>
    <property type="match status" value="1"/>
</dbReference>
<dbReference type="Proteomes" id="UP000829517">
    <property type="component" value="Unassembled WGS sequence"/>
</dbReference>
<comment type="caution">
    <text evidence="2">The sequence shown here is derived from an EMBL/GenBank/DDBJ whole genome shotgun (WGS) entry which is preliminary data.</text>
</comment>
<feature type="non-terminal residue" evidence="2">
    <location>
        <position position="208"/>
    </location>
</feature>
<keyword evidence="3" id="KW-1185">Reference proteome</keyword>
<sequence>MKMIHKYTLGILLGLSAFTSWAQQDPQFTQYMYNTMSVNPGYAGSREMFSITGLYRNQWVGIDGAPETFTLGIDTPLGKNVGGGLSIIQDQLGPSQETYIDGNFSYTVNTGIDQKLSFGLKAGIRFLNVDFTEGNIEDPTDSNLQNINSEVLPTIGAGIYYHTSRWYVGLSVPNFMTTDHYDEVQGNIAAERMHYFLIGGYVFDLGPS</sequence>
<accession>A0ABS9J7Y6</accession>
<gene>
    <name evidence="2" type="ORF">JM658_16970</name>
</gene>
<evidence type="ECO:0000256" key="1">
    <source>
        <dbReference type="SAM" id="SignalP"/>
    </source>
</evidence>